<dbReference type="EMBL" id="CP021983">
    <property type="protein sequence ID" value="ASC72370.1"/>
    <property type="molecule type" value="Genomic_DNA"/>
</dbReference>
<dbReference type="PANTHER" id="PTHR34548">
    <property type="entry name" value="PROTEIN TIC 21, CHLOROPLASTIC"/>
    <property type="match status" value="1"/>
</dbReference>
<reference evidence="2 3" key="1">
    <citation type="journal article" date="2016" name="Biochim. Biophys. Acta">
        <title>Characterization of red-shifted phycobilisomes isolated from the chlorophyll f-containing cyanobacterium Halomicronema hongdechloris.</title>
        <authorList>
            <person name="Li Y."/>
            <person name="Lin Y."/>
            <person name="Garvey C.J."/>
            <person name="Birch D."/>
            <person name="Corkery R.W."/>
            <person name="Loughlin P.C."/>
            <person name="Scheer H."/>
            <person name="Willows R.D."/>
            <person name="Chen M."/>
        </authorList>
    </citation>
    <scope>NUCLEOTIDE SEQUENCE [LARGE SCALE GENOMIC DNA]</scope>
    <source>
        <strain evidence="2 3">C2206</strain>
    </source>
</reference>
<keyword evidence="1" id="KW-0472">Membrane</keyword>
<sequence length="197" mass="20834">MLAKSQPPRPPSVLQKIARAFRVFGWIGLAVQVCLAFLAVVSLLLATFGQNFSPDDNPGNSIGMFWAIASLIGLVVGLGLTSRYTLVGRALQLDPQVKIQPKKSDAIQLLRLGIMTGGGGILLGILGSGTSIGVIVGKTVSQPPGVAITDPEKIVRTLDALVMLANISLIAAHFAGVLTALWLLERIHYYEKPGKAK</sequence>
<dbReference type="KEGG" id="hhg:XM38_033270"/>
<keyword evidence="1" id="KW-0812">Transmembrane</keyword>
<dbReference type="PANTHER" id="PTHR34548:SF2">
    <property type="entry name" value="PROTEIN TIC 21, CHLOROPLASTIC"/>
    <property type="match status" value="1"/>
</dbReference>
<dbReference type="RefSeq" id="WP_080813494.1">
    <property type="nucleotide sequence ID" value="NZ_CP021983.2"/>
</dbReference>
<feature type="transmembrane region" description="Helical" evidence="1">
    <location>
        <begin position="109"/>
        <end position="136"/>
    </location>
</feature>
<accession>A0A1Z3HPY0</accession>
<evidence type="ECO:0000256" key="1">
    <source>
        <dbReference type="SAM" id="Phobius"/>
    </source>
</evidence>
<dbReference type="AlphaFoldDB" id="A0A1Z3HPY0"/>
<proteinExistence type="predicted"/>
<dbReference type="Proteomes" id="UP000191901">
    <property type="component" value="Chromosome"/>
</dbReference>
<name>A0A1Z3HPY0_9CYAN</name>
<evidence type="ECO:0000313" key="3">
    <source>
        <dbReference type="Proteomes" id="UP000191901"/>
    </source>
</evidence>
<dbReference type="STRING" id="1641165.XM38_24365"/>
<gene>
    <name evidence="2" type="ORF">XM38_033270</name>
</gene>
<feature type="transmembrane region" description="Helical" evidence="1">
    <location>
        <begin position="21"/>
        <end position="45"/>
    </location>
</feature>
<dbReference type="Pfam" id="PF12263">
    <property type="entry name" value="DUF3611"/>
    <property type="match status" value="1"/>
</dbReference>
<keyword evidence="1" id="KW-1133">Transmembrane helix</keyword>
<keyword evidence="3" id="KW-1185">Reference proteome</keyword>
<dbReference type="InterPro" id="IPR022051">
    <property type="entry name" value="DUF3611"/>
</dbReference>
<evidence type="ECO:0000313" key="2">
    <source>
        <dbReference type="EMBL" id="ASC72370.1"/>
    </source>
</evidence>
<feature type="transmembrane region" description="Helical" evidence="1">
    <location>
        <begin position="65"/>
        <end position="88"/>
    </location>
</feature>
<protein>
    <recommendedName>
        <fullName evidence="4">DUF3611 family protein</fullName>
    </recommendedName>
</protein>
<organism evidence="2 3">
    <name type="scientific">Halomicronema hongdechloris C2206</name>
    <dbReference type="NCBI Taxonomy" id="1641165"/>
    <lineage>
        <taxon>Bacteria</taxon>
        <taxon>Bacillati</taxon>
        <taxon>Cyanobacteriota</taxon>
        <taxon>Cyanophyceae</taxon>
        <taxon>Nodosilineales</taxon>
        <taxon>Nodosilineaceae</taxon>
        <taxon>Halomicronema</taxon>
    </lineage>
</organism>
<evidence type="ECO:0008006" key="4">
    <source>
        <dbReference type="Google" id="ProtNLM"/>
    </source>
</evidence>
<feature type="transmembrane region" description="Helical" evidence="1">
    <location>
        <begin position="160"/>
        <end position="184"/>
    </location>
</feature>
<dbReference type="OrthoDB" id="5766633at2"/>